<evidence type="ECO:0000256" key="9">
    <source>
        <dbReference type="ARBA" id="ARBA00022989"/>
    </source>
</evidence>
<evidence type="ECO:0000259" key="13">
    <source>
        <dbReference type="Pfam" id="PF01618"/>
    </source>
</evidence>
<evidence type="ECO:0000256" key="11">
    <source>
        <dbReference type="ARBA" id="ARBA00023136"/>
    </source>
</evidence>
<dbReference type="EMBL" id="BDGJ01000111">
    <property type="protein sequence ID" value="GAW92925.1"/>
    <property type="molecule type" value="Genomic_DNA"/>
</dbReference>
<keyword evidence="8" id="KW-0375">Hydrogen ion transport</keyword>
<evidence type="ECO:0000256" key="7">
    <source>
        <dbReference type="ARBA" id="ARBA00022779"/>
    </source>
</evidence>
<dbReference type="Pfam" id="PF01618">
    <property type="entry name" value="MotA_ExbB"/>
    <property type="match status" value="1"/>
</dbReference>
<evidence type="ECO:0000256" key="5">
    <source>
        <dbReference type="ARBA" id="ARBA00022500"/>
    </source>
</evidence>
<dbReference type="PROSITE" id="PS01307">
    <property type="entry name" value="MOTA"/>
    <property type="match status" value="1"/>
</dbReference>
<protein>
    <submittedName>
        <fullName evidence="15">MotA/TolQ/ExbB proton channel</fullName>
    </submittedName>
</protein>
<feature type="transmembrane region" description="Helical" evidence="12">
    <location>
        <begin position="183"/>
        <end position="201"/>
    </location>
</feature>
<comment type="similarity">
    <text evidence="2">Belongs to the MotA family.</text>
</comment>
<evidence type="ECO:0000256" key="1">
    <source>
        <dbReference type="ARBA" id="ARBA00004651"/>
    </source>
</evidence>
<reference evidence="16" key="1">
    <citation type="journal article" date="2017" name="Appl. Environ. Microbiol.">
        <title>Genomic Analysis of Calderihabitans maritimus KKC1, a Thermophilic, Hydrogenogenic, Carboxydotrophic Bacterium Isolated from Marine Sediment.</title>
        <authorList>
            <person name="Omae K."/>
            <person name="Yoneda Y."/>
            <person name="Fukuyama Y."/>
            <person name="Yoshida T."/>
            <person name="Sako Y."/>
        </authorList>
    </citation>
    <scope>NUCLEOTIDE SEQUENCE [LARGE SCALE GENOMIC DNA]</scope>
    <source>
        <strain evidence="16">KKC1</strain>
    </source>
</reference>
<feature type="transmembrane region" description="Helical" evidence="12">
    <location>
        <begin position="5"/>
        <end position="24"/>
    </location>
</feature>
<evidence type="ECO:0000256" key="6">
    <source>
        <dbReference type="ARBA" id="ARBA00022692"/>
    </source>
</evidence>
<keyword evidence="9 12" id="KW-1133">Transmembrane helix</keyword>
<dbReference type="GO" id="GO:1902600">
    <property type="term" value="P:proton transmembrane transport"/>
    <property type="evidence" value="ECO:0007669"/>
    <property type="project" value="UniProtKB-KW"/>
</dbReference>
<dbReference type="GO" id="GO:0006935">
    <property type="term" value="P:chemotaxis"/>
    <property type="evidence" value="ECO:0007669"/>
    <property type="project" value="UniProtKB-KW"/>
</dbReference>
<dbReference type="InterPro" id="IPR046786">
    <property type="entry name" value="MotA_N"/>
</dbReference>
<dbReference type="PANTHER" id="PTHR30433">
    <property type="entry name" value="CHEMOTAXIS PROTEIN MOTA"/>
    <property type="match status" value="1"/>
</dbReference>
<dbReference type="Proteomes" id="UP000197032">
    <property type="component" value="Unassembled WGS sequence"/>
</dbReference>
<keyword evidence="11 12" id="KW-0472">Membrane</keyword>
<dbReference type="InterPro" id="IPR047055">
    <property type="entry name" value="MotA-like"/>
</dbReference>
<gene>
    <name evidence="15" type="ORF">KKC1_20710</name>
</gene>
<dbReference type="AlphaFoldDB" id="A0A1Z5HUB9"/>
<evidence type="ECO:0000256" key="2">
    <source>
        <dbReference type="ARBA" id="ARBA00008038"/>
    </source>
</evidence>
<evidence type="ECO:0000313" key="16">
    <source>
        <dbReference type="Proteomes" id="UP000197032"/>
    </source>
</evidence>
<feature type="domain" description="MotA/TolQ/ExbB proton channel" evidence="13">
    <location>
        <begin position="102"/>
        <end position="218"/>
    </location>
</feature>
<dbReference type="InterPro" id="IPR002898">
    <property type="entry name" value="MotA_ExbB_proton_chnl"/>
</dbReference>
<comment type="subcellular location">
    <subcellularLocation>
        <location evidence="1">Cell membrane</location>
        <topology evidence="1">Multi-pass membrane protein</topology>
    </subcellularLocation>
</comment>
<keyword evidence="10" id="KW-0406">Ion transport</keyword>
<dbReference type="InterPro" id="IPR000540">
    <property type="entry name" value="Flag_MotA_CS"/>
</dbReference>
<dbReference type="Pfam" id="PF20560">
    <property type="entry name" value="MotA_N"/>
    <property type="match status" value="1"/>
</dbReference>
<evidence type="ECO:0000313" key="15">
    <source>
        <dbReference type="EMBL" id="GAW92925.1"/>
    </source>
</evidence>
<comment type="caution">
    <text evidence="15">The sequence shown here is derived from an EMBL/GenBank/DDBJ whole genome shotgun (WGS) entry which is preliminary data.</text>
</comment>
<feature type="domain" description="Motility protein A N-terminal" evidence="14">
    <location>
        <begin position="9"/>
        <end position="93"/>
    </location>
</feature>
<evidence type="ECO:0000256" key="4">
    <source>
        <dbReference type="ARBA" id="ARBA00022475"/>
    </source>
</evidence>
<dbReference type="GO" id="GO:0071978">
    <property type="term" value="P:bacterial-type flagellum-dependent swarming motility"/>
    <property type="evidence" value="ECO:0007669"/>
    <property type="project" value="InterPro"/>
</dbReference>
<sequence>MKFDLMTVIGIVVGIALITLAIYMGGNMALFWNLPSILITVCGSFTALLINYDFNQIKKVFRIVKQVFTTPGQDPRELIEIFAELARKARREGLLALEDDINRIDDPFFAKGIQLMVDALEAEMIRDILETDIAYTVQRHRLGQEVFRTWANLAPGFGLIGTLIGLIQMLAKLDDPSALGPSMAVALLTTFYGALMANLLLTPIAGKLALRSEEEVLNKRLILEGIIAIQSGVNPRILEEKLNAFIPVQGRREETAQEESVIFNA</sequence>
<dbReference type="OrthoDB" id="9806929at2"/>
<evidence type="ECO:0000256" key="10">
    <source>
        <dbReference type="ARBA" id="ARBA00023065"/>
    </source>
</evidence>
<keyword evidence="7" id="KW-0283">Flagellar rotation</keyword>
<dbReference type="RefSeq" id="WP_088554174.1">
    <property type="nucleotide sequence ID" value="NZ_BDGJ01000111.1"/>
</dbReference>
<accession>A0A1Z5HUB9</accession>
<keyword evidence="16" id="KW-1185">Reference proteome</keyword>
<evidence type="ECO:0000256" key="3">
    <source>
        <dbReference type="ARBA" id="ARBA00022448"/>
    </source>
</evidence>
<keyword evidence="3" id="KW-0813">Transport</keyword>
<keyword evidence="6 12" id="KW-0812">Transmembrane</keyword>
<evidence type="ECO:0000256" key="8">
    <source>
        <dbReference type="ARBA" id="ARBA00022781"/>
    </source>
</evidence>
<keyword evidence="4" id="KW-1003">Cell membrane</keyword>
<feature type="transmembrane region" description="Helical" evidence="12">
    <location>
        <begin position="30"/>
        <end position="52"/>
    </location>
</feature>
<evidence type="ECO:0000256" key="12">
    <source>
        <dbReference type="SAM" id="Phobius"/>
    </source>
</evidence>
<dbReference type="PANTHER" id="PTHR30433:SF2">
    <property type="entry name" value="MOTILITY PROTEIN A"/>
    <property type="match status" value="1"/>
</dbReference>
<organism evidence="15 16">
    <name type="scientific">Calderihabitans maritimus</name>
    <dbReference type="NCBI Taxonomy" id="1246530"/>
    <lineage>
        <taxon>Bacteria</taxon>
        <taxon>Bacillati</taxon>
        <taxon>Bacillota</taxon>
        <taxon>Clostridia</taxon>
        <taxon>Neomoorellales</taxon>
        <taxon>Calderihabitantaceae</taxon>
        <taxon>Calderihabitans</taxon>
    </lineage>
</organism>
<name>A0A1Z5HUB9_9FIRM</name>
<proteinExistence type="inferred from homology"/>
<dbReference type="GO" id="GO:0005886">
    <property type="term" value="C:plasma membrane"/>
    <property type="evidence" value="ECO:0007669"/>
    <property type="project" value="UniProtKB-SubCell"/>
</dbReference>
<feature type="transmembrane region" description="Helical" evidence="12">
    <location>
        <begin position="149"/>
        <end position="171"/>
    </location>
</feature>
<keyword evidence="5" id="KW-0145">Chemotaxis</keyword>
<evidence type="ECO:0000259" key="14">
    <source>
        <dbReference type="Pfam" id="PF20560"/>
    </source>
</evidence>